<dbReference type="RefSeq" id="WP_109907654.1">
    <property type="nucleotide sequence ID" value="NZ_QGLE01000013.1"/>
</dbReference>
<dbReference type="Proteomes" id="UP000245461">
    <property type="component" value="Unassembled WGS sequence"/>
</dbReference>
<keyword evidence="3" id="KW-1185">Reference proteome</keyword>
<dbReference type="Pfam" id="PF09982">
    <property type="entry name" value="LpxR"/>
    <property type="match status" value="1"/>
</dbReference>
<dbReference type="OrthoDB" id="9776275at2"/>
<accession>A0A317DVB0</accession>
<keyword evidence="1" id="KW-0732">Signal</keyword>
<gene>
    <name evidence="2" type="ORF">DKG74_18450</name>
</gene>
<evidence type="ECO:0000313" key="3">
    <source>
        <dbReference type="Proteomes" id="UP000245461"/>
    </source>
</evidence>
<dbReference type="Gene3D" id="2.40.128.140">
    <property type="entry name" value="Outer membrane protein"/>
    <property type="match status" value="1"/>
</dbReference>
<dbReference type="AlphaFoldDB" id="A0A317DVB0"/>
<dbReference type="EMBL" id="QGLE01000013">
    <property type="protein sequence ID" value="PWR18608.1"/>
    <property type="molecule type" value="Genomic_DNA"/>
</dbReference>
<comment type="caution">
    <text evidence="2">The sequence shown here is derived from an EMBL/GenBank/DDBJ whole genome shotgun (WGS) entry which is preliminary data.</text>
</comment>
<dbReference type="InterPro" id="IPR037107">
    <property type="entry name" value="Put_OMP_sf"/>
</dbReference>
<evidence type="ECO:0000256" key="1">
    <source>
        <dbReference type="SAM" id="SignalP"/>
    </source>
</evidence>
<dbReference type="InterPro" id="IPR018707">
    <property type="entry name" value="LpxR"/>
</dbReference>
<name>A0A317DVB0_9PROT</name>
<feature type="signal peptide" evidence="1">
    <location>
        <begin position="1"/>
        <end position="21"/>
    </location>
</feature>
<sequence length="335" mass="36684">MRPILLPVLAAGLLWNAAVQAADSAPETASDPNGTFTFQWENDAFAATDRYYSNGVQFSWLSPSRPPSAMEEAADLVGFFLGPDSQLRWGLALGHTIYTPEDTETRTPDPKDRPYAAWLFGALSLVSYDDEVLNTVELQLGTVGPSALGEEVQNNFHDLIGDGHAEGWDDQIKDEFGANLIFDRKWRAIELTGPRTGLRVDVTPSATLSLGNVATYVAGGLMLRLGQNIDSDFGAPRIRPALAGSAFYDKRNGFGWYVFGGIEGRVVLRDIFLDGNTFKDSRHVDKRTIVGDAQLGTSIFFGSTRITYSYVIRSEEFEGQDGLSRFGAASVSWSF</sequence>
<proteinExistence type="predicted"/>
<feature type="chain" id="PRO_5016252750" evidence="1">
    <location>
        <begin position="22"/>
        <end position="335"/>
    </location>
</feature>
<evidence type="ECO:0000313" key="2">
    <source>
        <dbReference type="EMBL" id="PWR18608.1"/>
    </source>
</evidence>
<reference evidence="2 3" key="1">
    <citation type="submission" date="2018-05" db="EMBL/GenBank/DDBJ databases">
        <title>Zavarzinia sp. HR-AS.</title>
        <authorList>
            <person name="Lee Y."/>
            <person name="Jeon C.O."/>
        </authorList>
    </citation>
    <scope>NUCLEOTIDE SEQUENCE [LARGE SCALE GENOMIC DNA]</scope>
    <source>
        <strain evidence="2 3">HR-AS</strain>
    </source>
</reference>
<protein>
    <submittedName>
        <fullName evidence="2">DUF2219 domain-containing protein</fullName>
    </submittedName>
</protein>
<organism evidence="2 3">
    <name type="scientific">Zavarzinia aquatilis</name>
    <dbReference type="NCBI Taxonomy" id="2211142"/>
    <lineage>
        <taxon>Bacteria</taxon>
        <taxon>Pseudomonadati</taxon>
        <taxon>Pseudomonadota</taxon>
        <taxon>Alphaproteobacteria</taxon>
        <taxon>Rhodospirillales</taxon>
        <taxon>Zavarziniaceae</taxon>
        <taxon>Zavarzinia</taxon>
    </lineage>
</organism>